<accession>A0A6J5GU57</accession>
<evidence type="ECO:0000313" key="1">
    <source>
        <dbReference type="EMBL" id="CAB3806348.1"/>
    </source>
</evidence>
<dbReference type="EMBL" id="CADIKI010000023">
    <property type="protein sequence ID" value="CAB3806348.1"/>
    <property type="molecule type" value="Genomic_DNA"/>
</dbReference>
<organism evidence="1 2">
    <name type="scientific">Paraburkholderia fynbosensis</name>
    <dbReference type="NCBI Taxonomy" id="1200993"/>
    <lineage>
        <taxon>Bacteria</taxon>
        <taxon>Pseudomonadati</taxon>
        <taxon>Pseudomonadota</taxon>
        <taxon>Betaproteobacteria</taxon>
        <taxon>Burkholderiales</taxon>
        <taxon>Burkholderiaceae</taxon>
        <taxon>Paraburkholderia</taxon>
    </lineage>
</organism>
<evidence type="ECO:0000313" key="2">
    <source>
        <dbReference type="Proteomes" id="UP000494252"/>
    </source>
</evidence>
<reference evidence="1 2" key="1">
    <citation type="submission" date="2020-04" db="EMBL/GenBank/DDBJ databases">
        <authorList>
            <person name="De Canck E."/>
        </authorList>
    </citation>
    <scope>NUCLEOTIDE SEQUENCE [LARGE SCALE GENOMIC DNA]</scope>
    <source>
        <strain evidence="1 2">LMG 27177</strain>
    </source>
</reference>
<protein>
    <submittedName>
        <fullName evidence="1">Uncharacterized protein</fullName>
    </submittedName>
</protein>
<dbReference type="AlphaFoldDB" id="A0A6J5GU57"/>
<keyword evidence="2" id="KW-1185">Reference proteome</keyword>
<dbReference type="Proteomes" id="UP000494252">
    <property type="component" value="Unassembled WGS sequence"/>
</dbReference>
<proteinExistence type="predicted"/>
<gene>
    <name evidence="1" type="ORF">LMG27177_06060</name>
</gene>
<sequence>MSDKTGTLASWKVAGETRLLDLSGTDVDPLVAGLMLRDAADRLAEGLKNLIVSRRRWSNRIVSRTAWRRQPKPNGFSRWINEEPAGMSIRPRFDEEPDAPARIQSLLAAAAAAPPLSQFPGPLKLDPITAVDDANFLR</sequence>
<name>A0A6J5GU57_9BURK</name>